<evidence type="ECO:0000313" key="2">
    <source>
        <dbReference type="Proteomes" id="UP001166093"/>
    </source>
</evidence>
<feature type="non-terminal residue" evidence="1">
    <location>
        <position position="151"/>
    </location>
</feature>
<feature type="non-terminal residue" evidence="1">
    <location>
        <position position="1"/>
    </location>
</feature>
<dbReference type="EMBL" id="JAAWVQ010043797">
    <property type="protein sequence ID" value="MBN3274758.1"/>
    <property type="molecule type" value="Genomic_DNA"/>
</dbReference>
<proteinExistence type="predicted"/>
<sequence>DRENRVFHARWEREFLFTEYGGKPLCLICMEFVSVTNEYNLNHHYSTNHKAKYDRYTGDAGDVTIADLKDKVLKQQSAKRCAVQMAKAFGDDKMSYSFGTSTDVSDASQLLIYRYIRTTDSNFNMQEELMKLASLYGTIKGSHCNTQLIVL</sequence>
<keyword evidence="2" id="KW-1185">Reference proteome</keyword>
<dbReference type="Proteomes" id="UP001166093">
    <property type="component" value="Unassembled WGS sequence"/>
</dbReference>
<accession>A0ABS2XKR0</accession>
<dbReference type="PANTHER" id="PTHR45913:SF5">
    <property type="entry name" value="GENERAL TRANSCRIPTION FACTOR II-I REPEAT DOMAIN-CONTAINING PROTEIN 2A-LIKE PROTEIN"/>
    <property type="match status" value="1"/>
</dbReference>
<dbReference type="PANTHER" id="PTHR45913">
    <property type="entry name" value="EPM2A-INTERACTING PROTEIN 1"/>
    <property type="match status" value="1"/>
</dbReference>
<comment type="caution">
    <text evidence="1">The sequence shown here is derived from an EMBL/GenBank/DDBJ whole genome shotgun (WGS) entry which is preliminary data.</text>
</comment>
<reference evidence="1" key="1">
    <citation type="journal article" date="2021" name="Cell">
        <title>Tracing the genetic footprints of vertebrate landing in non-teleost ray-finned fishes.</title>
        <authorList>
            <person name="Bi X."/>
            <person name="Wang K."/>
            <person name="Yang L."/>
            <person name="Pan H."/>
            <person name="Jiang H."/>
            <person name="Wei Q."/>
            <person name="Fang M."/>
            <person name="Yu H."/>
            <person name="Zhu C."/>
            <person name="Cai Y."/>
            <person name="He Y."/>
            <person name="Gan X."/>
            <person name="Zeng H."/>
            <person name="Yu D."/>
            <person name="Zhu Y."/>
            <person name="Jiang H."/>
            <person name="Qiu Q."/>
            <person name="Yang H."/>
            <person name="Zhang Y.E."/>
            <person name="Wang W."/>
            <person name="Zhu M."/>
            <person name="He S."/>
            <person name="Zhang G."/>
        </authorList>
    </citation>
    <scope>NUCLEOTIDE SEQUENCE</scope>
    <source>
        <strain evidence="1">Pddl_001</strain>
    </source>
</reference>
<organism evidence="1 2">
    <name type="scientific">Polyodon spathula</name>
    <name type="common">North American paddlefish</name>
    <name type="synonym">Squalus spathula</name>
    <dbReference type="NCBI Taxonomy" id="7913"/>
    <lineage>
        <taxon>Eukaryota</taxon>
        <taxon>Metazoa</taxon>
        <taxon>Chordata</taxon>
        <taxon>Craniata</taxon>
        <taxon>Vertebrata</taxon>
        <taxon>Euteleostomi</taxon>
        <taxon>Actinopterygii</taxon>
        <taxon>Chondrostei</taxon>
        <taxon>Acipenseriformes</taxon>
        <taxon>Polyodontidae</taxon>
        <taxon>Polyodon</taxon>
    </lineage>
</organism>
<name>A0ABS2XKR0_POLSP</name>
<gene>
    <name evidence="1" type="primary">Gtf2ird2_8</name>
    <name evidence="1" type="ORF">GTO93_0006133</name>
</gene>
<evidence type="ECO:0000313" key="1">
    <source>
        <dbReference type="EMBL" id="MBN3274758.1"/>
    </source>
</evidence>
<protein>
    <submittedName>
        <fullName evidence="1">GT2D2 protein</fullName>
    </submittedName>
</protein>